<protein>
    <submittedName>
        <fullName evidence="2">Uncharacterized protein</fullName>
    </submittedName>
</protein>
<reference evidence="2 3" key="1">
    <citation type="submission" date="2022-07" db="EMBL/GenBank/DDBJ databases">
        <title>Novel species in genus Aeromicrobium.</title>
        <authorList>
            <person name="Ye L."/>
        </authorList>
    </citation>
    <scope>NUCLEOTIDE SEQUENCE [LARGE SCALE GENOMIC DNA]</scope>
    <source>
        <strain evidence="3">zg-Y50</strain>
    </source>
</reference>
<proteinExistence type="predicted"/>
<evidence type="ECO:0000256" key="1">
    <source>
        <dbReference type="SAM" id="SignalP"/>
    </source>
</evidence>
<keyword evidence="3" id="KW-1185">Reference proteome</keyword>
<organism evidence="2 3">
    <name type="scientific">Aeromicrobium duanguangcaii</name>
    <dbReference type="NCBI Taxonomy" id="2968086"/>
    <lineage>
        <taxon>Bacteria</taxon>
        <taxon>Bacillati</taxon>
        <taxon>Actinomycetota</taxon>
        <taxon>Actinomycetes</taxon>
        <taxon>Propionibacteriales</taxon>
        <taxon>Nocardioidaceae</taxon>
        <taxon>Aeromicrobium</taxon>
    </lineage>
</organism>
<evidence type="ECO:0000313" key="3">
    <source>
        <dbReference type="Proteomes" id="UP001315860"/>
    </source>
</evidence>
<sequence>MTMRVRGVGAVVTGLVVAAVLSACAPVAGGLSVADGPPGVGANPITWQDVQRDGLGGARLVLLVSPYDAKAGHPARLGIVDEDGTTRFLDLDADPEAELGGRRGILCAQTADAALRIDGRGAERQALPGPGGYGHATTVRADGSCVRVMSGGVAWEQDGRGMTTGAWPALPEATAVSEDAVWVATTDGDEPGTTVTLLRTDLTTGRTETVSQWPTLLRREPDGRRLSGDLLVSELFRHDGRLHHLVEVSARSGDDEPATIRPGVKSEVHLVSIDPRTGRRESTALFVTRAGVEEPSEAGAHVPQGAHALFAGHLHDGSIFAVDADGEILAIDLGSRSVRVTGRLSPRARAASDLVATWAAGSLTVVLRGESGRVAVEDYDLATGRLRNSTTLSGLRGVLSTRTFVSSLAVVG</sequence>
<dbReference type="Proteomes" id="UP001315860">
    <property type="component" value="Chromosome"/>
</dbReference>
<gene>
    <name evidence="2" type="ORF">NP095_00720</name>
</gene>
<accession>A0ABY5KEE1</accession>
<dbReference type="EMBL" id="CP101990">
    <property type="protein sequence ID" value="UUI68669.1"/>
    <property type="molecule type" value="Genomic_DNA"/>
</dbReference>
<feature type="chain" id="PRO_5047390476" evidence="1">
    <location>
        <begin position="26"/>
        <end position="412"/>
    </location>
</feature>
<dbReference type="PROSITE" id="PS51257">
    <property type="entry name" value="PROKAR_LIPOPROTEIN"/>
    <property type="match status" value="1"/>
</dbReference>
<evidence type="ECO:0000313" key="2">
    <source>
        <dbReference type="EMBL" id="UUI68669.1"/>
    </source>
</evidence>
<dbReference type="RefSeq" id="WP_232418148.1">
    <property type="nucleotide sequence ID" value="NZ_CP101990.1"/>
</dbReference>
<name>A0ABY5KEE1_9ACTN</name>
<feature type="signal peptide" evidence="1">
    <location>
        <begin position="1"/>
        <end position="25"/>
    </location>
</feature>
<keyword evidence="1" id="KW-0732">Signal</keyword>